<name>A0AAW6DC95_STRSL</name>
<protein>
    <submittedName>
        <fullName evidence="1">Thioredoxin</fullName>
    </submittedName>
</protein>
<sequence>MANNKKDFLVVGLFVLVLLSFSFGMFKWIQNSSNDYDSRLNETVLLSEKSLPESYNIVFYRRDCPFCKAGKKAVLEAAKETEIKTYFVNVVTSDGQKVVSEYAVSKAATIVAVRGQNRRSYIYAYKTKDGKFRANQKKIEEAFHE</sequence>
<dbReference type="AlphaFoldDB" id="A0AAW6DC95"/>
<evidence type="ECO:0000313" key="2">
    <source>
        <dbReference type="Proteomes" id="UP001210204"/>
    </source>
</evidence>
<evidence type="ECO:0000313" key="1">
    <source>
        <dbReference type="EMBL" id="MDB8614604.1"/>
    </source>
</evidence>
<dbReference type="Gene3D" id="3.40.30.10">
    <property type="entry name" value="Glutaredoxin"/>
    <property type="match status" value="1"/>
</dbReference>
<organism evidence="1 2">
    <name type="scientific">Streptococcus salivarius</name>
    <dbReference type="NCBI Taxonomy" id="1304"/>
    <lineage>
        <taxon>Bacteria</taxon>
        <taxon>Bacillati</taxon>
        <taxon>Bacillota</taxon>
        <taxon>Bacilli</taxon>
        <taxon>Lactobacillales</taxon>
        <taxon>Streptococcaceae</taxon>
        <taxon>Streptococcus</taxon>
    </lineage>
</organism>
<dbReference type="Proteomes" id="UP001210204">
    <property type="component" value="Unassembled WGS sequence"/>
</dbReference>
<comment type="caution">
    <text evidence="1">The sequence shown here is derived from an EMBL/GenBank/DDBJ whole genome shotgun (WGS) entry which is preliminary data.</text>
</comment>
<dbReference type="SUPFAM" id="SSF52833">
    <property type="entry name" value="Thioredoxin-like"/>
    <property type="match status" value="1"/>
</dbReference>
<reference evidence="1" key="1">
    <citation type="submission" date="2023-01" db="EMBL/GenBank/DDBJ databases">
        <title>Human gut microbiome strain richness.</title>
        <authorList>
            <person name="Chen-Liaw A."/>
        </authorList>
    </citation>
    <scope>NUCLEOTIDE SEQUENCE</scope>
    <source>
        <strain evidence="1">1001095st1_G4_1001095IJ_161003</strain>
    </source>
</reference>
<dbReference type="RefSeq" id="WP_195918177.1">
    <property type="nucleotide sequence ID" value="NZ_JADOZZ010000014.1"/>
</dbReference>
<dbReference type="InterPro" id="IPR036249">
    <property type="entry name" value="Thioredoxin-like_sf"/>
</dbReference>
<accession>A0AAW6DC95</accession>
<gene>
    <name evidence="1" type="ORF">PNU26_09375</name>
</gene>
<dbReference type="EMBL" id="JAQMJT010000013">
    <property type="protein sequence ID" value="MDB8614604.1"/>
    <property type="molecule type" value="Genomic_DNA"/>
</dbReference>
<proteinExistence type="predicted"/>